<name>A0A1G8ZRG6_9BACT</name>
<dbReference type="Proteomes" id="UP000198510">
    <property type="component" value="Unassembled WGS sequence"/>
</dbReference>
<evidence type="ECO:0000313" key="3">
    <source>
        <dbReference type="Proteomes" id="UP000198510"/>
    </source>
</evidence>
<evidence type="ECO:0000313" key="2">
    <source>
        <dbReference type="EMBL" id="SDK17641.1"/>
    </source>
</evidence>
<gene>
    <name evidence="2" type="ORF">SAMN05421823_10266</name>
</gene>
<dbReference type="EMBL" id="FNFO01000002">
    <property type="protein sequence ID" value="SDK17641.1"/>
    <property type="molecule type" value="Genomic_DNA"/>
</dbReference>
<sequence>MLPRDVENFLSNKPPVAVELFRLFTKEMQALGPVHLRPTKTTVAFEATRHMAYLYAFGKTFVSGVFRFPQSYEGHLCFFKVGKVAPQSRVYAHHFRLYEPSDLDEELQVFMKMAYANATSPDA</sequence>
<dbReference type="STRING" id="1075417.SAMN05421823_10266"/>
<evidence type="ECO:0000259" key="1">
    <source>
        <dbReference type="Pfam" id="PF18899"/>
    </source>
</evidence>
<organism evidence="2 3">
    <name type="scientific">Catalinimonas alkaloidigena</name>
    <dbReference type="NCBI Taxonomy" id="1075417"/>
    <lineage>
        <taxon>Bacteria</taxon>
        <taxon>Pseudomonadati</taxon>
        <taxon>Bacteroidota</taxon>
        <taxon>Cytophagia</taxon>
        <taxon>Cytophagales</taxon>
        <taxon>Catalimonadaceae</taxon>
        <taxon>Catalinimonas</taxon>
    </lineage>
</organism>
<dbReference type="InterPro" id="IPR043714">
    <property type="entry name" value="DUF5655"/>
</dbReference>
<reference evidence="2 3" key="1">
    <citation type="submission" date="2016-10" db="EMBL/GenBank/DDBJ databases">
        <authorList>
            <person name="de Groot N.N."/>
        </authorList>
    </citation>
    <scope>NUCLEOTIDE SEQUENCE [LARGE SCALE GENOMIC DNA]</scope>
    <source>
        <strain evidence="2 3">DSM 25186</strain>
    </source>
</reference>
<accession>A0A1G8ZRG6</accession>
<dbReference type="AlphaFoldDB" id="A0A1G8ZRG6"/>
<protein>
    <recommendedName>
        <fullName evidence="1">DUF5655 domain-containing protein</fullName>
    </recommendedName>
</protein>
<dbReference type="Pfam" id="PF18899">
    <property type="entry name" value="DUF5655"/>
    <property type="match status" value="1"/>
</dbReference>
<proteinExistence type="predicted"/>
<keyword evidence="3" id="KW-1185">Reference proteome</keyword>
<dbReference type="RefSeq" id="WP_143017093.1">
    <property type="nucleotide sequence ID" value="NZ_FNFO01000002.1"/>
</dbReference>
<dbReference type="OrthoDB" id="671474at2"/>
<feature type="domain" description="DUF5655" evidence="1">
    <location>
        <begin position="6"/>
        <end position="116"/>
    </location>
</feature>